<evidence type="ECO:0000256" key="3">
    <source>
        <dbReference type="ARBA" id="ARBA00023212"/>
    </source>
</evidence>
<feature type="region of interest" description="Disordered" evidence="6">
    <location>
        <begin position="464"/>
        <end position="600"/>
    </location>
</feature>
<dbReference type="InterPro" id="IPR051877">
    <property type="entry name" value="Centriole_BasalBody_StrucProt"/>
</dbReference>
<dbReference type="PANTHER" id="PTHR20544:SF0">
    <property type="entry name" value="NUCLEOPROTEIN TPR_MLP1 DOMAIN-CONTAINING PROTEIN"/>
    <property type="match status" value="1"/>
</dbReference>
<keyword evidence="5" id="KW-0175">Coiled coil</keyword>
<evidence type="ECO:0000256" key="2">
    <source>
        <dbReference type="ARBA" id="ARBA00022490"/>
    </source>
</evidence>
<accession>A0ABM1EGI1</accession>
<feature type="compositionally biased region" description="Polar residues" evidence="6">
    <location>
        <begin position="1207"/>
        <end position="1223"/>
    </location>
</feature>
<evidence type="ECO:0000256" key="5">
    <source>
        <dbReference type="SAM" id="Coils"/>
    </source>
</evidence>
<feature type="coiled-coil region" evidence="5">
    <location>
        <begin position="794"/>
        <end position="835"/>
    </location>
</feature>
<keyword evidence="2" id="KW-0963">Cytoplasm</keyword>
<gene>
    <name evidence="8" type="primary">LOC106812052</name>
</gene>
<feature type="region of interest" description="Disordered" evidence="6">
    <location>
        <begin position="1196"/>
        <end position="1285"/>
    </location>
</feature>
<sequence length="1285" mass="147557">MDKAEEELINLRRRLDKLGYRQPLSTESSLLVGRLFNDLVLTTESLRAAKLEATKNSTKTLGSSLNPYVEPYATENARLIKENNELQAKLANVQEAADAKSKGLKSSVVKLQHENADVRFLNSQYLHKICELEKDSTVKSDRLYALQEKNFQAVIQTPSHKQQYLPFRRQRMEIDFPLPPPDNVLKRMQMDDPYIADLLKVADTRIEELQTDVEKDKEDKANLEKLVDVLKKQVEKRDREVDRLNQLLKGGQPFDVVSAEAKSQGNEKLVQHLNLQLDFLQKENQELQQALKESKNQLKEPAGHLDDNRKEFENKLKDIGNLVHTLEHSSKGIQATDDELHRAKADRETALDQLRNSEQENATSKEEISRLHQELHNLRHTEVEQLKGLLDKSYHDKNALEVKVNELFAKDQELEMELGKLKAASVRSAAARSPGRVDKQMKQLEDEKDYYKLEADTMQKMMKNWKSTAPSSGKKLERPKSPTERLNSMKKGESIKNLTSTSKDTIDLDSTGGDTDSRRTPLPKGTGSGKKVPNTGTGWKKARARLLAGAKAEKKRDSEDFSGSDMTRSRRGRSRMDENSSEQIGLDSSNDFQTPDVGGAKNVSHYESYIKLLEEERDHYKQECEKLRSFQQDARFGKTSASDEIRKMRAENMKLRDTMNRFEKQIADVQASTRVLAAERDNLEMLHEQAKEELKSLRRDLLSKTPKTSAQASMAAQAMLRRLERERDEALSDVRRMTSERDTLREKLKVTTETHVNEKSFQDSRFEDQQNRLHSADLEKGELMSKYSAVKEMAYSLEGQVKSQTQQISQLKDEVNQHKGQANQMRQLAEQTERSLDDHQFRLSRRSVDLQSAEKTIQDLRASLGVCRSLFVMFFGVRSVLQLAEQTERSLDDHQFRLSRRSVDLQSAEKTIQDLRASLDGSERTVVELRGEVSTLRARVVTLDREKDSLQLDGDDKSERLEFVNQELKERETKIIECKDKIHEHKLNIEHLTEALSAKDREINSLKRQVDTTNQDVNDTSRARDIVNKENMRLNEDLEAMAKENQTINSDLQLVNEDREHLKLQVKEYIAEVARVHDLLAQKEQERYELLQQYRSLCETAQEIESQSEVLSSEASSARLEIAAKDINVKQLMERNTQVERNLQEGCSEVCKSANLNLDIDRLRPRISDFEDHVQKLRQQLYSERFEKERAVQELRRQGLNPPIPISVTSTSRLTDQYASTSGLADKSADRSRRTQSKSRESLDLYSSQETVSKRKPRTSSKVARYKEDSDIDPRRGSSMTSDSS</sequence>
<feature type="coiled-coil region" evidence="5">
    <location>
        <begin position="603"/>
        <end position="747"/>
    </location>
</feature>
<reference evidence="8" key="1">
    <citation type="submission" date="2025-08" db="UniProtKB">
        <authorList>
            <consortium name="RefSeq"/>
        </authorList>
    </citation>
    <scope>IDENTIFICATION</scope>
</reference>
<evidence type="ECO:0000256" key="6">
    <source>
        <dbReference type="SAM" id="MobiDB-lite"/>
    </source>
</evidence>
<feature type="compositionally biased region" description="Basic and acidic residues" evidence="6">
    <location>
        <begin position="474"/>
        <end position="483"/>
    </location>
</feature>
<dbReference type="PANTHER" id="PTHR20544">
    <property type="entry name" value="CENTROSOMAL PROTEIN CEP135"/>
    <property type="match status" value="1"/>
</dbReference>
<feature type="compositionally biased region" description="Basic and acidic residues" evidence="6">
    <location>
        <begin position="1265"/>
        <end position="1276"/>
    </location>
</feature>
<feature type="coiled-coil region" evidence="5">
    <location>
        <begin position="905"/>
        <end position="932"/>
    </location>
</feature>
<comment type="subcellular location">
    <subcellularLocation>
        <location evidence="1">Cytoplasm</location>
        <location evidence="1">Cytoskeleton</location>
        <location evidence="1">Microtubule organizing center</location>
        <location evidence="1">Centrosome</location>
        <location evidence="1">Centriole</location>
    </subcellularLocation>
</comment>
<organism evidence="7 8">
    <name type="scientific">Priapulus caudatus</name>
    <name type="common">Priapulid worm</name>
    <dbReference type="NCBI Taxonomy" id="37621"/>
    <lineage>
        <taxon>Eukaryota</taxon>
        <taxon>Metazoa</taxon>
        <taxon>Ecdysozoa</taxon>
        <taxon>Scalidophora</taxon>
        <taxon>Priapulida</taxon>
        <taxon>Priapulimorpha</taxon>
        <taxon>Priapulimorphida</taxon>
        <taxon>Priapulidae</taxon>
        <taxon>Priapulus</taxon>
    </lineage>
</organism>
<keyword evidence="7" id="KW-1185">Reference proteome</keyword>
<feature type="coiled-coil region" evidence="5">
    <location>
        <begin position="961"/>
        <end position="1086"/>
    </location>
</feature>
<dbReference type="Proteomes" id="UP000695022">
    <property type="component" value="Unplaced"/>
</dbReference>
<evidence type="ECO:0000313" key="7">
    <source>
        <dbReference type="Proteomes" id="UP000695022"/>
    </source>
</evidence>
<feature type="compositionally biased region" description="Polar residues" evidence="6">
    <location>
        <begin position="581"/>
        <end position="593"/>
    </location>
</feature>
<proteinExistence type="inferred from homology"/>
<keyword evidence="3" id="KW-0206">Cytoskeleton</keyword>
<dbReference type="Gene3D" id="1.10.287.1490">
    <property type="match status" value="1"/>
</dbReference>
<evidence type="ECO:0000256" key="4">
    <source>
        <dbReference type="ARBA" id="ARBA00038123"/>
    </source>
</evidence>
<comment type="similarity">
    <text evidence="4">Belongs to the CEP135/TSGA10 family.</text>
</comment>
<feature type="compositionally biased region" description="Basic and acidic residues" evidence="6">
    <location>
        <begin position="1227"/>
        <end position="1243"/>
    </location>
</feature>
<feature type="coiled-coil region" evidence="5">
    <location>
        <begin position="199"/>
        <end position="300"/>
    </location>
</feature>
<feature type="coiled-coil region" evidence="5">
    <location>
        <begin position="333"/>
        <end position="417"/>
    </location>
</feature>
<evidence type="ECO:0000256" key="1">
    <source>
        <dbReference type="ARBA" id="ARBA00004114"/>
    </source>
</evidence>
<evidence type="ECO:0000313" key="8">
    <source>
        <dbReference type="RefSeq" id="XP_014671302.1"/>
    </source>
</evidence>
<dbReference type="CDD" id="cd22292">
    <property type="entry name" value="cc_Cep135_MBD"/>
    <property type="match status" value="1"/>
</dbReference>
<dbReference type="GeneID" id="106812052"/>
<name>A0ABM1EGI1_PRICU</name>
<protein>
    <submittedName>
        <fullName evidence="8">Centrosomal protein of 135 kDa-like</fullName>
    </submittedName>
</protein>
<dbReference type="RefSeq" id="XP_014671302.1">
    <property type="nucleotide sequence ID" value="XM_014815816.1"/>
</dbReference>